<accession>A0ABQ1XW78</accession>
<sequence length="175" mass="20013">MSITPSTGIRSTRARIALVPLLSLGLLGGSVAFAGPALGHDDRRDDRHGCTVKPLDPKDLRGNKVDFRIKVQCDDKDGKKDGKRTVHIRQLRYEDEKGPRRTDDLLGRSHFYEEFKKDDDKARTIHSVDKVRNLDRRGAEEVYHVVSFRVQKGNGDWSDWTKWEMSEVVEVTRGR</sequence>
<dbReference type="RefSeq" id="WP_188812317.1">
    <property type="nucleotide sequence ID" value="NZ_BAAAWV010000001.1"/>
</dbReference>
<proteinExistence type="predicted"/>
<evidence type="ECO:0000313" key="1">
    <source>
        <dbReference type="EMBL" id="GGH04519.1"/>
    </source>
</evidence>
<comment type="caution">
    <text evidence="1">The sequence shown here is derived from an EMBL/GenBank/DDBJ whole genome shotgun (WGS) entry which is preliminary data.</text>
</comment>
<name>A0ABQ1XW78_9MICC</name>
<organism evidence="1 2">
    <name type="scientific">Pseudarthrobacter polychromogenes</name>
    <dbReference type="NCBI Taxonomy" id="1676"/>
    <lineage>
        <taxon>Bacteria</taxon>
        <taxon>Bacillati</taxon>
        <taxon>Actinomycetota</taxon>
        <taxon>Actinomycetes</taxon>
        <taxon>Micrococcales</taxon>
        <taxon>Micrococcaceae</taxon>
        <taxon>Pseudarthrobacter</taxon>
    </lineage>
</organism>
<reference evidence="2" key="1">
    <citation type="journal article" date="2019" name="Int. J. Syst. Evol. Microbiol.">
        <title>The Global Catalogue of Microorganisms (GCM) 10K type strain sequencing project: providing services to taxonomists for standard genome sequencing and annotation.</title>
        <authorList>
            <consortium name="The Broad Institute Genomics Platform"/>
            <consortium name="The Broad Institute Genome Sequencing Center for Infectious Disease"/>
            <person name="Wu L."/>
            <person name="Ma J."/>
        </authorList>
    </citation>
    <scope>NUCLEOTIDE SEQUENCE [LARGE SCALE GENOMIC DNA]</scope>
    <source>
        <strain evidence="2">CGMCC 1.1927</strain>
    </source>
</reference>
<evidence type="ECO:0008006" key="3">
    <source>
        <dbReference type="Google" id="ProtNLM"/>
    </source>
</evidence>
<gene>
    <name evidence="1" type="ORF">GCM10011577_30730</name>
</gene>
<evidence type="ECO:0000313" key="2">
    <source>
        <dbReference type="Proteomes" id="UP000596938"/>
    </source>
</evidence>
<dbReference type="Proteomes" id="UP000596938">
    <property type="component" value="Unassembled WGS sequence"/>
</dbReference>
<keyword evidence="2" id="KW-1185">Reference proteome</keyword>
<dbReference type="EMBL" id="BMKU01000010">
    <property type="protein sequence ID" value="GGH04519.1"/>
    <property type="molecule type" value="Genomic_DNA"/>
</dbReference>
<protein>
    <recommendedName>
        <fullName evidence="3">Secreted protein</fullName>
    </recommendedName>
</protein>